<dbReference type="VEuPathDB" id="FungiDB:AB675_5533"/>
<dbReference type="GO" id="GO:0001561">
    <property type="term" value="P:fatty acid alpha-oxidation"/>
    <property type="evidence" value="ECO:0007669"/>
    <property type="project" value="InterPro"/>
</dbReference>
<comment type="caution">
    <text evidence="2">The sequence shown here is derived from an EMBL/GenBank/DDBJ whole genome shotgun (WGS) entry which is preliminary data.</text>
</comment>
<dbReference type="GeneID" id="28737631"/>
<evidence type="ECO:0000313" key="3">
    <source>
        <dbReference type="Proteomes" id="UP000038010"/>
    </source>
</evidence>
<dbReference type="SUPFAM" id="SSF51197">
    <property type="entry name" value="Clavaminate synthase-like"/>
    <property type="match status" value="1"/>
</dbReference>
<evidence type="ECO:0000313" key="2">
    <source>
        <dbReference type="EMBL" id="KPI41896.1"/>
    </source>
</evidence>
<dbReference type="InterPro" id="IPR008775">
    <property type="entry name" value="Phytyl_CoA_dOase-like"/>
</dbReference>
<proteinExistence type="predicted"/>
<sequence>MSPSVDLADRTDRPASEAIPSRKFGERQVPSLEVLKELTARNPVSYPLSTEVIKKIPVYDLAKYDIDEGAVYDLTKHDIEDEPMEDLSERLMDEWHHIILSGPGVYILRNFVRNPSLIRKVNKVFDRIIDAEREASKGDHFAAKGHNSRIWNSFQKHAEQDPESFVQYYSNPWLAKVCKSWLGPMYQVTAQVNIVHPGCTPQTVHRDYHLGFQNDTCSRAFPKTMHIASQHLTLQGAIAHSNMPSESGPTRFLPFSQVLEDGFLAYRQRDFATYFDENWVSAPLLEGDAVFFNPLLFHAAGKNDTTDIQRSANLLQISSAFGRTMESIDTVGIIKKTLPYIIKMHRDEDGDFELSPEVAAVVHAVAAGYAFPTNLDRRLPQEHSRTPESEQELLWKAIGAGWSEDRIMSQLRQMKRESSSLTKLN</sequence>
<organism evidence="2 3">
    <name type="scientific">Cyphellophora attinorum</name>
    <dbReference type="NCBI Taxonomy" id="1664694"/>
    <lineage>
        <taxon>Eukaryota</taxon>
        <taxon>Fungi</taxon>
        <taxon>Dikarya</taxon>
        <taxon>Ascomycota</taxon>
        <taxon>Pezizomycotina</taxon>
        <taxon>Eurotiomycetes</taxon>
        <taxon>Chaetothyriomycetidae</taxon>
        <taxon>Chaetothyriales</taxon>
        <taxon>Cyphellophoraceae</taxon>
        <taxon>Cyphellophora</taxon>
    </lineage>
</organism>
<gene>
    <name evidence="2" type="ORF">AB675_5533</name>
</gene>
<protein>
    <recommendedName>
        <fullName evidence="4">Phytanoyl-CoA dioxygenase</fullName>
    </recommendedName>
</protein>
<evidence type="ECO:0000256" key="1">
    <source>
        <dbReference type="SAM" id="MobiDB-lite"/>
    </source>
</evidence>
<name>A0A0N1NZP0_9EURO</name>
<keyword evidence="3" id="KW-1185">Reference proteome</keyword>
<evidence type="ECO:0008006" key="4">
    <source>
        <dbReference type="Google" id="ProtNLM"/>
    </source>
</evidence>
<dbReference type="STRING" id="1664694.A0A0N1NZP0"/>
<dbReference type="Pfam" id="PF05721">
    <property type="entry name" value="PhyH"/>
    <property type="match status" value="1"/>
</dbReference>
<dbReference type="RefSeq" id="XP_018001859.1">
    <property type="nucleotide sequence ID" value="XM_018145751.1"/>
</dbReference>
<dbReference type="InterPro" id="IPR047128">
    <property type="entry name" value="PhyH"/>
</dbReference>
<dbReference type="AlphaFoldDB" id="A0A0N1NZP0"/>
<dbReference type="PANTHER" id="PTHR21308">
    <property type="entry name" value="PHYTANOYL-COA ALPHA-HYDROXYLASE"/>
    <property type="match status" value="1"/>
</dbReference>
<dbReference type="GO" id="GO:0048244">
    <property type="term" value="F:phytanoyl-CoA dioxygenase activity"/>
    <property type="evidence" value="ECO:0007669"/>
    <property type="project" value="InterPro"/>
</dbReference>
<reference evidence="2 3" key="1">
    <citation type="submission" date="2015-06" db="EMBL/GenBank/DDBJ databases">
        <title>Draft genome of the ant-associated black yeast Phialophora attae CBS 131958.</title>
        <authorList>
            <person name="Moreno L.F."/>
            <person name="Stielow B.J."/>
            <person name="de Hoog S."/>
            <person name="Vicente V.A."/>
            <person name="Weiss V.A."/>
            <person name="de Vries M."/>
            <person name="Cruz L.M."/>
            <person name="Souza E.M."/>
        </authorList>
    </citation>
    <scope>NUCLEOTIDE SEQUENCE [LARGE SCALE GENOMIC DNA]</scope>
    <source>
        <strain evidence="2 3">CBS 131958</strain>
    </source>
</reference>
<accession>A0A0N1NZP0</accession>
<dbReference type="EMBL" id="LFJN01000008">
    <property type="protein sequence ID" value="KPI41896.1"/>
    <property type="molecule type" value="Genomic_DNA"/>
</dbReference>
<dbReference type="Proteomes" id="UP000038010">
    <property type="component" value="Unassembled WGS sequence"/>
</dbReference>
<dbReference type="OrthoDB" id="187894at2759"/>
<feature type="region of interest" description="Disordered" evidence="1">
    <location>
        <begin position="1"/>
        <end position="24"/>
    </location>
</feature>
<dbReference type="PANTHER" id="PTHR21308:SF8">
    <property type="entry name" value="PHYTANOYL-COA DIOXYGENASE FAMILY PROTEIN (AFU_ORTHOLOGUE AFUA_2G09620)"/>
    <property type="match status" value="1"/>
</dbReference>
<dbReference type="Gene3D" id="2.60.120.620">
    <property type="entry name" value="q2cbj1_9rhob like domain"/>
    <property type="match status" value="1"/>
</dbReference>